<feature type="transmembrane region" description="Helical" evidence="8">
    <location>
        <begin position="221"/>
        <end position="241"/>
    </location>
</feature>
<comment type="similarity">
    <text evidence="2">Belongs to the DoxX family.</text>
</comment>
<keyword evidence="5 8" id="KW-1133">Transmembrane helix</keyword>
<dbReference type="InterPro" id="IPR032808">
    <property type="entry name" value="DoxX"/>
</dbReference>
<feature type="region of interest" description="Disordered" evidence="7">
    <location>
        <begin position="1"/>
        <end position="64"/>
    </location>
</feature>
<gene>
    <name evidence="9" type="ORF">FHX42_000506</name>
</gene>
<protein>
    <submittedName>
        <fullName evidence="9">Putative oxidoreductase</fullName>
    </submittedName>
</protein>
<dbReference type="PANTHER" id="PTHR33452:SF1">
    <property type="entry name" value="INNER MEMBRANE PROTEIN YPHA-RELATED"/>
    <property type="match status" value="1"/>
</dbReference>
<evidence type="ECO:0000256" key="1">
    <source>
        <dbReference type="ARBA" id="ARBA00004651"/>
    </source>
</evidence>
<keyword evidence="10" id="KW-1185">Reference proteome</keyword>
<keyword evidence="6 8" id="KW-0472">Membrane</keyword>
<evidence type="ECO:0000256" key="8">
    <source>
        <dbReference type="SAM" id="Phobius"/>
    </source>
</evidence>
<dbReference type="PANTHER" id="PTHR33452">
    <property type="entry name" value="OXIDOREDUCTASE CATD-RELATED"/>
    <property type="match status" value="1"/>
</dbReference>
<evidence type="ECO:0000256" key="5">
    <source>
        <dbReference type="ARBA" id="ARBA00022989"/>
    </source>
</evidence>
<accession>A0A839DUV5</accession>
<evidence type="ECO:0000256" key="2">
    <source>
        <dbReference type="ARBA" id="ARBA00006679"/>
    </source>
</evidence>
<dbReference type="EMBL" id="JACGWZ010000001">
    <property type="protein sequence ID" value="MBA8823177.1"/>
    <property type="molecule type" value="Genomic_DNA"/>
</dbReference>
<keyword evidence="3" id="KW-1003">Cell membrane</keyword>
<evidence type="ECO:0000256" key="7">
    <source>
        <dbReference type="SAM" id="MobiDB-lite"/>
    </source>
</evidence>
<dbReference type="Pfam" id="PF07681">
    <property type="entry name" value="DoxX"/>
    <property type="match status" value="1"/>
</dbReference>
<comment type="caution">
    <text evidence="9">The sequence shown here is derived from an EMBL/GenBank/DDBJ whole genome shotgun (WGS) entry which is preliminary data.</text>
</comment>
<dbReference type="Proteomes" id="UP000569329">
    <property type="component" value="Unassembled WGS sequence"/>
</dbReference>
<evidence type="ECO:0000256" key="3">
    <source>
        <dbReference type="ARBA" id="ARBA00022475"/>
    </source>
</evidence>
<organism evidence="9 10">
    <name type="scientific">Halosaccharopolyspora lacisalsi</name>
    <dbReference type="NCBI Taxonomy" id="1000566"/>
    <lineage>
        <taxon>Bacteria</taxon>
        <taxon>Bacillati</taxon>
        <taxon>Actinomycetota</taxon>
        <taxon>Actinomycetes</taxon>
        <taxon>Pseudonocardiales</taxon>
        <taxon>Pseudonocardiaceae</taxon>
        <taxon>Halosaccharopolyspora</taxon>
    </lineage>
</organism>
<evidence type="ECO:0000313" key="9">
    <source>
        <dbReference type="EMBL" id="MBA8823177.1"/>
    </source>
</evidence>
<evidence type="ECO:0000256" key="4">
    <source>
        <dbReference type="ARBA" id="ARBA00022692"/>
    </source>
</evidence>
<dbReference type="AlphaFoldDB" id="A0A839DUV5"/>
<comment type="subcellular location">
    <subcellularLocation>
        <location evidence="1">Cell membrane</location>
        <topology evidence="1">Multi-pass membrane protein</topology>
    </subcellularLocation>
</comment>
<sequence>MSTQDDRPGAGGGYTDDRYYGNAAAAPGGVPPSRPTTPMSSGVDDYDDYYDDAYSTPRTPGDYVEDYYAEDPTGRSERPGWNGGADLGLLVLRLALGGVFLAHGAQKLFGAFGGPGIDGFARGLEQMGFQRATVLSWVTGITEFGGGALLVFGLFTPLAAAGLLGVMVNALVMKFDGAFFASSGGVEYELVLGALALGLLFTGPGRAALDNGRSWFRHPLAGGGVCLLVAAAASAVVLLVLH</sequence>
<evidence type="ECO:0000313" key="10">
    <source>
        <dbReference type="Proteomes" id="UP000569329"/>
    </source>
</evidence>
<dbReference type="InterPro" id="IPR051907">
    <property type="entry name" value="DoxX-like_oxidoreductase"/>
</dbReference>
<feature type="transmembrane region" description="Helical" evidence="8">
    <location>
        <begin position="178"/>
        <end position="201"/>
    </location>
</feature>
<name>A0A839DUV5_9PSEU</name>
<evidence type="ECO:0000256" key="6">
    <source>
        <dbReference type="ARBA" id="ARBA00023136"/>
    </source>
</evidence>
<dbReference type="RefSeq" id="WP_328795856.1">
    <property type="nucleotide sequence ID" value="NZ_JACGWZ010000001.1"/>
</dbReference>
<reference evidence="9 10" key="1">
    <citation type="submission" date="2020-07" db="EMBL/GenBank/DDBJ databases">
        <title>Sequencing the genomes of 1000 actinobacteria strains.</title>
        <authorList>
            <person name="Klenk H.-P."/>
        </authorList>
    </citation>
    <scope>NUCLEOTIDE SEQUENCE [LARGE SCALE GENOMIC DNA]</scope>
    <source>
        <strain evidence="9 10">DSM 45975</strain>
    </source>
</reference>
<proteinExistence type="inferred from homology"/>
<dbReference type="GO" id="GO:0005886">
    <property type="term" value="C:plasma membrane"/>
    <property type="evidence" value="ECO:0007669"/>
    <property type="project" value="UniProtKB-SubCell"/>
</dbReference>
<feature type="transmembrane region" description="Helical" evidence="8">
    <location>
        <begin position="144"/>
        <end position="166"/>
    </location>
</feature>
<keyword evidence="4 8" id="KW-0812">Transmembrane</keyword>